<dbReference type="InterPro" id="IPR036736">
    <property type="entry name" value="ACP-like_sf"/>
</dbReference>
<accession>A0A0J7ZCH2</accession>
<name>A0A0J7ZCH2_STRVR</name>
<organism evidence="2 3">
    <name type="scientific">Streptomyces viridochromogenes</name>
    <dbReference type="NCBI Taxonomy" id="1938"/>
    <lineage>
        <taxon>Bacteria</taxon>
        <taxon>Bacillati</taxon>
        <taxon>Actinomycetota</taxon>
        <taxon>Actinomycetes</taxon>
        <taxon>Kitasatosporales</taxon>
        <taxon>Streptomycetaceae</taxon>
        <taxon>Streptomyces</taxon>
    </lineage>
</organism>
<dbReference type="Pfam" id="PF00550">
    <property type="entry name" value="PP-binding"/>
    <property type="match status" value="1"/>
</dbReference>
<comment type="caution">
    <text evidence="2">The sequence shown here is derived from an EMBL/GenBank/DDBJ whole genome shotgun (WGS) entry which is preliminary data.</text>
</comment>
<feature type="domain" description="Carrier" evidence="1">
    <location>
        <begin position="2"/>
        <end position="79"/>
    </location>
</feature>
<dbReference type="RefSeq" id="WP_048582766.1">
    <property type="nucleotide sequence ID" value="NZ_LFNT01000023.1"/>
</dbReference>
<proteinExistence type="predicted"/>
<evidence type="ECO:0000259" key="1">
    <source>
        <dbReference type="PROSITE" id="PS50075"/>
    </source>
</evidence>
<dbReference type="SUPFAM" id="SSF47336">
    <property type="entry name" value="ACP-like"/>
    <property type="match status" value="1"/>
</dbReference>
<dbReference type="AlphaFoldDB" id="A0A0J7ZCH2"/>
<protein>
    <recommendedName>
        <fullName evidence="1">Carrier domain-containing protein</fullName>
    </recommendedName>
</protein>
<dbReference type="EMBL" id="LFNT01000023">
    <property type="protein sequence ID" value="KMS72903.1"/>
    <property type="molecule type" value="Genomic_DNA"/>
</dbReference>
<dbReference type="PATRIC" id="fig|1938.3.peg.2577"/>
<dbReference type="InterPro" id="IPR009081">
    <property type="entry name" value="PP-bd_ACP"/>
</dbReference>
<dbReference type="Proteomes" id="UP000037432">
    <property type="component" value="Unassembled WGS sequence"/>
</dbReference>
<gene>
    <name evidence="2" type="ORF">ACM01_20545</name>
</gene>
<reference evidence="2 3" key="1">
    <citation type="submission" date="2015-06" db="EMBL/GenBank/DDBJ databases">
        <authorList>
            <person name="Ju K.-S."/>
            <person name="Doroghazi J.R."/>
            <person name="Metcalf W.W."/>
        </authorList>
    </citation>
    <scope>NUCLEOTIDE SEQUENCE [LARGE SCALE GENOMIC DNA]</scope>
    <source>
        <strain evidence="2 3">NRRL 3414</strain>
    </source>
</reference>
<sequence>MNDIERRITDVMLAKLQVRDPSLTHEDLDRPVADLDLDSLDVVELTQLLERELRVKADLKETAGFAFLHEFSAYFVTLAKA</sequence>
<dbReference type="PROSITE" id="PS50075">
    <property type="entry name" value="CARRIER"/>
    <property type="match status" value="1"/>
</dbReference>
<dbReference type="OrthoDB" id="4239626at2"/>
<evidence type="ECO:0000313" key="2">
    <source>
        <dbReference type="EMBL" id="KMS72903.1"/>
    </source>
</evidence>
<dbReference type="Gene3D" id="1.10.1200.10">
    <property type="entry name" value="ACP-like"/>
    <property type="match status" value="1"/>
</dbReference>
<evidence type="ECO:0000313" key="3">
    <source>
        <dbReference type="Proteomes" id="UP000037432"/>
    </source>
</evidence>